<evidence type="ECO:0000259" key="8">
    <source>
        <dbReference type="PROSITE" id="PS51194"/>
    </source>
</evidence>
<dbReference type="InterPro" id="IPR011545">
    <property type="entry name" value="DEAD/DEAH_box_helicase_dom"/>
</dbReference>
<dbReference type="Pfam" id="PF00271">
    <property type="entry name" value="Helicase_C"/>
    <property type="match status" value="1"/>
</dbReference>
<dbReference type="GO" id="GO:0016787">
    <property type="term" value="F:hydrolase activity"/>
    <property type="evidence" value="ECO:0007669"/>
    <property type="project" value="UniProtKB-KW"/>
</dbReference>
<feature type="region of interest" description="Disordered" evidence="6">
    <location>
        <begin position="437"/>
        <end position="503"/>
    </location>
</feature>
<evidence type="ECO:0000256" key="6">
    <source>
        <dbReference type="SAM" id="MobiDB-lite"/>
    </source>
</evidence>
<dbReference type="GO" id="GO:0005737">
    <property type="term" value="C:cytoplasm"/>
    <property type="evidence" value="ECO:0007669"/>
    <property type="project" value="TreeGrafter"/>
</dbReference>
<name>A0A0V0QPT6_PSEPJ</name>
<dbReference type="InParanoid" id="A0A0V0QPT6"/>
<dbReference type="GO" id="GO:0000724">
    <property type="term" value="P:double-strand break repair via homologous recombination"/>
    <property type="evidence" value="ECO:0007669"/>
    <property type="project" value="TreeGrafter"/>
</dbReference>
<evidence type="ECO:0000313" key="10">
    <source>
        <dbReference type="Proteomes" id="UP000054937"/>
    </source>
</evidence>
<dbReference type="PANTHER" id="PTHR13710:SF108">
    <property type="entry name" value="ATP-DEPENDENT DNA HELICASE Q4"/>
    <property type="match status" value="1"/>
</dbReference>
<evidence type="ECO:0000256" key="4">
    <source>
        <dbReference type="ARBA" id="ARBA00034617"/>
    </source>
</evidence>
<reference evidence="9 10" key="1">
    <citation type="journal article" date="2015" name="Sci. Rep.">
        <title>Genome of the facultative scuticociliatosis pathogen Pseudocohnilembus persalinus provides insight into its virulence through horizontal gene transfer.</title>
        <authorList>
            <person name="Xiong J."/>
            <person name="Wang G."/>
            <person name="Cheng J."/>
            <person name="Tian M."/>
            <person name="Pan X."/>
            <person name="Warren A."/>
            <person name="Jiang C."/>
            <person name="Yuan D."/>
            <person name="Miao W."/>
        </authorList>
    </citation>
    <scope>NUCLEOTIDE SEQUENCE [LARGE SCALE GENOMIC DNA]</scope>
    <source>
        <strain evidence="9">36N120E</strain>
    </source>
</reference>
<dbReference type="SMART" id="SM00490">
    <property type="entry name" value="HELICc"/>
    <property type="match status" value="1"/>
</dbReference>
<dbReference type="PROSITE" id="PS51192">
    <property type="entry name" value="HELICASE_ATP_BIND_1"/>
    <property type="match status" value="1"/>
</dbReference>
<feature type="domain" description="Helicase ATP-binding" evidence="7">
    <location>
        <begin position="690"/>
        <end position="816"/>
    </location>
</feature>
<evidence type="ECO:0000256" key="2">
    <source>
        <dbReference type="ARBA" id="ARBA00022741"/>
    </source>
</evidence>
<evidence type="ECO:0000313" key="9">
    <source>
        <dbReference type="EMBL" id="KRX04249.1"/>
    </source>
</evidence>
<keyword evidence="3" id="KW-0067">ATP-binding</keyword>
<evidence type="ECO:0000256" key="1">
    <source>
        <dbReference type="ARBA" id="ARBA00005446"/>
    </source>
</evidence>
<feature type="compositionally biased region" description="Basic and acidic residues" evidence="6">
    <location>
        <begin position="454"/>
        <end position="466"/>
    </location>
</feature>
<feature type="compositionally biased region" description="Basic residues" evidence="6">
    <location>
        <begin position="486"/>
        <end position="500"/>
    </location>
</feature>
<dbReference type="InterPro" id="IPR014001">
    <property type="entry name" value="Helicase_ATP-bd"/>
</dbReference>
<dbReference type="SUPFAM" id="SSF52540">
    <property type="entry name" value="P-loop containing nucleoside triphosphate hydrolases"/>
    <property type="match status" value="1"/>
</dbReference>
<accession>A0A0V0QPT6</accession>
<feature type="compositionally biased region" description="Polar residues" evidence="6">
    <location>
        <begin position="378"/>
        <end position="396"/>
    </location>
</feature>
<dbReference type="InterPro" id="IPR027417">
    <property type="entry name" value="P-loop_NTPase"/>
</dbReference>
<dbReference type="GO" id="GO:0009378">
    <property type="term" value="F:four-way junction helicase activity"/>
    <property type="evidence" value="ECO:0007669"/>
    <property type="project" value="TreeGrafter"/>
</dbReference>
<dbReference type="GO" id="GO:0005634">
    <property type="term" value="C:nucleus"/>
    <property type="evidence" value="ECO:0007669"/>
    <property type="project" value="TreeGrafter"/>
</dbReference>
<dbReference type="Proteomes" id="UP000054937">
    <property type="component" value="Unassembled WGS sequence"/>
</dbReference>
<dbReference type="GO" id="GO:0005524">
    <property type="term" value="F:ATP binding"/>
    <property type="evidence" value="ECO:0007669"/>
    <property type="project" value="UniProtKB-KW"/>
</dbReference>
<proteinExistence type="inferred from homology"/>
<comment type="caution">
    <text evidence="9">The sequence shown here is derived from an EMBL/GenBank/DDBJ whole genome shotgun (WGS) entry which is preliminary data.</text>
</comment>
<dbReference type="OMA" id="NNSETHK"/>
<dbReference type="GO" id="GO:0043138">
    <property type="term" value="F:3'-5' DNA helicase activity"/>
    <property type="evidence" value="ECO:0007669"/>
    <property type="project" value="UniProtKB-EC"/>
</dbReference>
<gene>
    <name evidence="9" type="ORF">PPERSA_11373</name>
</gene>
<dbReference type="EC" id="5.6.2.4" evidence="5"/>
<dbReference type="GO" id="GO:0003676">
    <property type="term" value="F:nucleic acid binding"/>
    <property type="evidence" value="ECO:0007669"/>
    <property type="project" value="InterPro"/>
</dbReference>
<feature type="region of interest" description="Disordered" evidence="6">
    <location>
        <begin position="263"/>
        <end position="285"/>
    </location>
</feature>
<dbReference type="PROSITE" id="PS51194">
    <property type="entry name" value="HELICASE_CTER"/>
    <property type="match status" value="1"/>
</dbReference>
<organism evidence="9 10">
    <name type="scientific">Pseudocohnilembus persalinus</name>
    <name type="common">Ciliate</name>
    <dbReference type="NCBI Taxonomy" id="266149"/>
    <lineage>
        <taxon>Eukaryota</taxon>
        <taxon>Sar</taxon>
        <taxon>Alveolata</taxon>
        <taxon>Ciliophora</taxon>
        <taxon>Intramacronucleata</taxon>
        <taxon>Oligohymenophorea</taxon>
        <taxon>Scuticociliatia</taxon>
        <taxon>Philasterida</taxon>
        <taxon>Pseudocohnilembidae</taxon>
        <taxon>Pseudocohnilembus</taxon>
    </lineage>
</organism>
<dbReference type="EMBL" id="LDAU01000120">
    <property type="protein sequence ID" value="KRX04249.1"/>
    <property type="molecule type" value="Genomic_DNA"/>
</dbReference>
<comment type="catalytic activity">
    <reaction evidence="4">
        <text>Couples ATP hydrolysis with the unwinding of duplex DNA by translocating in the 3'-5' direction.</text>
        <dbReference type="EC" id="5.6.2.4"/>
    </reaction>
</comment>
<evidence type="ECO:0000259" key="7">
    <source>
        <dbReference type="PROSITE" id="PS51192"/>
    </source>
</evidence>
<keyword evidence="10" id="KW-1185">Reference proteome</keyword>
<dbReference type="InterPro" id="IPR001650">
    <property type="entry name" value="Helicase_C-like"/>
</dbReference>
<dbReference type="GO" id="GO:0005694">
    <property type="term" value="C:chromosome"/>
    <property type="evidence" value="ECO:0007669"/>
    <property type="project" value="TreeGrafter"/>
</dbReference>
<dbReference type="Pfam" id="PF00270">
    <property type="entry name" value="DEAD"/>
    <property type="match status" value="1"/>
</dbReference>
<keyword evidence="2" id="KW-0547">Nucleotide-binding</keyword>
<feature type="region of interest" description="Disordered" evidence="6">
    <location>
        <begin position="361"/>
        <end position="418"/>
    </location>
</feature>
<evidence type="ECO:0000256" key="5">
    <source>
        <dbReference type="ARBA" id="ARBA00034808"/>
    </source>
</evidence>
<dbReference type="OrthoDB" id="10261556at2759"/>
<feature type="compositionally biased region" description="Basic and acidic residues" evidence="6">
    <location>
        <begin position="475"/>
        <end position="485"/>
    </location>
</feature>
<evidence type="ECO:0000256" key="3">
    <source>
        <dbReference type="ARBA" id="ARBA00022840"/>
    </source>
</evidence>
<comment type="similarity">
    <text evidence="1">Belongs to the helicase family. RecQ subfamily.</text>
</comment>
<feature type="region of interest" description="Disordered" evidence="6">
    <location>
        <begin position="595"/>
        <end position="622"/>
    </location>
</feature>
<sequence length="1335" mass="157339">MSNKQQENEKLKLDQIKQVDQKPIEPSDNIIIEQQMEKKSKNIFQLTKQHESIENRVNKVILPPQINQKNQEFLEKQQLKKQFHQKYPNLINNNYTQKGSDTYLNDIKVRFQLTGEQGQIIKQNNQKNQQIKKEELEKQKPKVLTAEQKMLKIQQQSQNPLNQHIQKQQFDQDLKQFMQKNSVSSLFTQKGSSTKQNLQSNKINVIQNKKFISFGINKNTIQQGSKNFQSQIQEEEQKKKELLKPNINYQTKIINQKFLNQQQNNKESTNNQNISASKNPNDQLNSYSKQQLAENEDRQNDISTNFEKLKLKNKLQQKQNDGENCYLQNFDQIQIQNQKDQHVKNQEYLNTMTKKELNINEQEKSQSHQKQFKMQEEAVNTNQGSDKNTEQTLNIINNQEKQKQHANNKNNKKTKDEQICQSDEEYKIEEYLNKEKKDNKAKIKMPQNKRKSQSKKEDKNKEDYKEGQNLQNEQNEEKNQEDKIQKKGIRKKKNPLKKTTKTNVKANFNKLNLKHKYKEKYRGEISNNKKMFTKNGRLKQKYQQIEKMKQLKEANEAKPDQNKNQIQSVFQQEQTMYQKCLSSALFIDILQDDNSEENSVGQNENQQEQEQKQKQDQQNQVQNLNDEAISQQNQDQNNINNEQKLNSKKQCQDEQNLSLNNQIESDQLLEKTLKEVFGFDSFRQGQKEAIKNILNKENTLAVMSTGHGKSLIYQLPSYLMEGVTIVISPLLSLMLDQISKLPKSLPGCCINSENPCILALTATATTQTQQSIKQKLNIKHIIKGKTVNRPNLIISASKESDLEKFQALLELLNSKKFKNLNSIIIYCMYISQTEKLAQFLITNGYSCKTFHSMVEDKQKRMVQEQFMSGKVRIVIATIAFGMGIDKNNIRAVIHMNMPKTLENYIQEIGRAGRDNQISYCHLFLTDNDYYRQKAFIYSDMVHYNLVKNVFHSIIQQIKQVFYEVNEFNVNENCIDPKQNKIQPQNIQKMEKLLFPTYYLNSDPNNKKRKREEFEQDIEGNYYILKDSDQENLENEQVNISQEELHNYLQEKSRACLKFYKTSPTQISQKSELFEKLLRITKLTQGTHTFNLIKACNMLQKDPIDLINEIRPFSQSDEIYCNFNTDILAFKILEIPSQEEQKQIIKNVFQEMQVYEKTQITKIDFFYIASKLTALPTIKHVENIELKEDFNSQNSNIEQVTSYFDPYFNIEDTNYTSLLKLQNEQLTFQSFLPVRQIDEQEQQDLADKVEQFINTQQFNFNNKEKQHQLQHFLNPLVIARILQGVSSQVFTYEQWKAHPLWGKYIDYDFYEIMDAVRDGISQYEINTNLSKQIKYQ</sequence>
<protein>
    <recommendedName>
        <fullName evidence="5">DNA 3'-5' helicase</fullName>
        <ecNumber evidence="5">5.6.2.4</ecNumber>
    </recommendedName>
</protein>
<feature type="compositionally biased region" description="Low complexity" evidence="6">
    <location>
        <begin position="597"/>
        <end position="608"/>
    </location>
</feature>
<feature type="domain" description="Helicase C-terminal" evidence="8">
    <location>
        <begin position="804"/>
        <end position="961"/>
    </location>
</feature>
<dbReference type="Gene3D" id="3.40.50.300">
    <property type="entry name" value="P-loop containing nucleotide triphosphate hydrolases"/>
    <property type="match status" value="2"/>
</dbReference>
<dbReference type="PANTHER" id="PTHR13710">
    <property type="entry name" value="DNA HELICASE RECQ FAMILY MEMBER"/>
    <property type="match status" value="1"/>
</dbReference>
<keyword evidence="9" id="KW-0378">Hydrolase</keyword>
<feature type="compositionally biased region" description="Polar residues" evidence="6">
    <location>
        <begin position="267"/>
        <end position="285"/>
    </location>
</feature>